<dbReference type="PANTHER" id="PTHR30126">
    <property type="entry name" value="HTH-TYPE TRANSCRIPTIONAL REGULATOR"/>
    <property type="match status" value="1"/>
</dbReference>
<feature type="region of interest" description="Disordered" evidence="5">
    <location>
        <begin position="199"/>
        <end position="220"/>
    </location>
</feature>
<dbReference type="SUPFAM" id="SSF46785">
    <property type="entry name" value="Winged helix' DNA-binding domain"/>
    <property type="match status" value="1"/>
</dbReference>
<dbReference type="EMBL" id="FZOA01000002">
    <property type="protein sequence ID" value="SNR68690.1"/>
    <property type="molecule type" value="Genomic_DNA"/>
</dbReference>
<evidence type="ECO:0000313" key="8">
    <source>
        <dbReference type="Proteomes" id="UP000198305"/>
    </source>
</evidence>
<dbReference type="InterPro" id="IPR036390">
    <property type="entry name" value="WH_DNA-bd_sf"/>
</dbReference>
<dbReference type="AlphaFoldDB" id="A0A238YCD1"/>
<organism evidence="7 8">
    <name type="scientific">Methylobacillus rhizosphaerae</name>
    <dbReference type="NCBI Taxonomy" id="551994"/>
    <lineage>
        <taxon>Bacteria</taxon>
        <taxon>Pseudomonadati</taxon>
        <taxon>Pseudomonadota</taxon>
        <taxon>Betaproteobacteria</taxon>
        <taxon>Nitrosomonadales</taxon>
        <taxon>Methylophilaceae</taxon>
        <taxon>Methylobacillus</taxon>
    </lineage>
</organism>
<dbReference type="InterPro" id="IPR000847">
    <property type="entry name" value="LysR_HTH_N"/>
</dbReference>
<dbReference type="InterPro" id="IPR036388">
    <property type="entry name" value="WH-like_DNA-bd_sf"/>
</dbReference>
<evidence type="ECO:0000256" key="4">
    <source>
        <dbReference type="ARBA" id="ARBA00023163"/>
    </source>
</evidence>
<dbReference type="Pfam" id="PF00126">
    <property type="entry name" value="HTH_1"/>
    <property type="match status" value="1"/>
</dbReference>
<evidence type="ECO:0000256" key="3">
    <source>
        <dbReference type="ARBA" id="ARBA00023125"/>
    </source>
</evidence>
<gene>
    <name evidence="7" type="ORF">SAMN05192560_0481</name>
</gene>
<dbReference type="PANTHER" id="PTHR30126:SF4">
    <property type="entry name" value="LYSR FAMILY TRANSCRIPTIONAL REGULATOR"/>
    <property type="match status" value="1"/>
</dbReference>
<sequence>MSIRLSIEALEVLDAIDREGSFSAAAESLHRVPSAITYTIRTLEDDLGIQLFDRSGHKARLTEAGNELLREGRHLLKAASELECRVRRVATGVETDLSITISDILKLEPLYDILERFYLQDFGTRVRLSREVYGGSWDALISNRADISIGAPGEGPSGGGYTTRLLGTMEFVFAVSPHHPLAAAPEPLSNFDIQQHRSVSAADSSRNLPPKTSGILDGQDTLSVPDIPSKTLAQIKGLGVGYLPRKLAEYHESRGELLIRQVAEPKPDVVAYIAWRSNGGKAQQWLLQELEKISMEDFLLGQSTPI</sequence>
<dbReference type="SUPFAM" id="SSF53850">
    <property type="entry name" value="Periplasmic binding protein-like II"/>
    <property type="match status" value="1"/>
</dbReference>
<name>A0A238YCD1_9PROT</name>
<accession>A0A238YCD1</accession>
<dbReference type="Gene3D" id="3.40.190.290">
    <property type="match status" value="1"/>
</dbReference>
<evidence type="ECO:0000256" key="2">
    <source>
        <dbReference type="ARBA" id="ARBA00023015"/>
    </source>
</evidence>
<dbReference type="GO" id="GO:0003700">
    <property type="term" value="F:DNA-binding transcription factor activity"/>
    <property type="evidence" value="ECO:0007669"/>
    <property type="project" value="InterPro"/>
</dbReference>
<evidence type="ECO:0000256" key="5">
    <source>
        <dbReference type="SAM" id="MobiDB-lite"/>
    </source>
</evidence>
<protein>
    <submittedName>
        <fullName evidence="7">Transcriptional regulator, LysR family</fullName>
    </submittedName>
</protein>
<dbReference type="OrthoDB" id="5293066at2"/>
<dbReference type="RefSeq" id="WP_089374647.1">
    <property type="nucleotide sequence ID" value="NZ_FZOA01000002.1"/>
</dbReference>
<feature type="domain" description="HTH lysR-type" evidence="6">
    <location>
        <begin position="5"/>
        <end position="62"/>
    </location>
</feature>
<dbReference type="InterPro" id="IPR005119">
    <property type="entry name" value="LysR_subst-bd"/>
</dbReference>
<proteinExistence type="inferred from homology"/>
<keyword evidence="3" id="KW-0238">DNA-binding</keyword>
<keyword evidence="4" id="KW-0804">Transcription</keyword>
<evidence type="ECO:0000256" key="1">
    <source>
        <dbReference type="ARBA" id="ARBA00009437"/>
    </source>
</evidence>
<dbReference type="Pfam" id="PF03466">
    <property type="entry name" value="LysR_substrate"/>
    <property type="match status" value="1"/>
</dbReference>
<dbReference type="Proteomes" id="UP000198305">
    <property type="component" value="Unassembled WGS sequence"/>
</dbReference>
<keyword evidence="8" id="KW-1185">Reference proteome</keyword>
<reference evidence="8" key="1">
    <citation type="submission" date="2017-06" db="EMBL/GenBank/DDBJ databases">
        <authorList>
            <person name="Varghese N."/>
            <person name="Submissions S."/>
        </authorList>
    </citation>
    <scope>NUCLEOTIDE SEQUENCE [LARGE SCALE GENOMIC DNA]</scope>
    <source>
        <strain evidence="8">Ca-68</strain>
    </source>
</reference>
<dbReference type="Gene3D" id="1.10.10.10">
    <property type="entry name" value="Winged helix-like DNA-binding domain superfamily/Winged helix DNA-binding domain"/>
    <property type="match status" value="1"/>
</dbReference>
<evidence type="ECO:0000259" key="6">
    <source>
        <dbReference type="PROSITE" id="PS50931"/>
    </source>
</evidence>
<dbReference type="GO" id="GO:0000976">
    <property type="term" value="F:transcription cis-regulatory region binding"/>
    <property type="evidence" value="ECO:0007669"/>
    <property type="project" value="TreeGrafter"/>
</dbReference>
<keyword evidence="2" id="KW-0805">Transcription regulation</keyword>
<dbReference type="PROSITE" id="PS50931">
    <property type="entry name" value="HTH_LYSR"/>
    <property type="match status" value="1"/>
</dbReference>
<evidence type="ECO:0000313" key="7">
    <source>
        <dbReference type="EMBL" id="SNR68690.1"/>
    </source>
</evidence>
<comment type="similarity">
    <text evidence="1">Belongs to the LysR transcriptional regulatory family.</text>
</comment>